<dbReference type="InterPro" id="IPR037682">
    <property type="entry name" value="TonB_C"/>
</dbReference>
<reference evidence="4" key="1">
    <citation type="journal article" date="2019" name="Int. J. Syst. Evol. Microbiol.">
        <title>The Global Catalogue of Microorganisms (GCM) 10K type strain sequencing project: providing services to taxonomists for standard genome sequencing and annotation.</title>
        <authorList>
            <consortium name="The Broad Institute Genomics Platform"/>
            <consortium name="The Broad Institute Genome Sequencing Center for Infectious Disease"/>
            <person name="Wu L."/>
            <person name="Ma J."/>
        </authorList>
    </citation>
    <scope>NUCLEOTIDE SEQUENCE [LARGE SCALE GENOMIC DNA]</scope>
    <source>
        <strain evidence="4">CCM 4481</strain>
    </source>
</reference>
<dbReference type="Proteomes" id="UP001595961">
    <property type="component" value="Unassembled WGS sequence"/>
</dbReference>
<evidence type="ECO:0000256" key="1">
    <source>
        <dbReference type="SAM" id="SignalP"/>
    </source>
</evidence>
<accession>A0ABV9BXR5</accession>
<sequence length="149" mass="15912">MNTMSRRCGQALSLALAMFGAAPLLAQSQARMVGPEHIQSYWIMLNTKVDADIPNSGSNMDKPGCVAVSYLIGSDGVPQNVTVRKVVPPSGLDAVAKSVVNNFRYGPSLTNRNSEPVSTYFIVPFNLPADEAQRKAIVAACKLPGFDQA</sequence>
<feature type="domain" description="TonB C-terminal" evidence="2">
    <location>
        <begin position="60"/>
        <end position="126"/>
    </location>
</feature>
<feature type="signal peptide" evidence="1">
    <location>
        <begin position="1"/>
        <end position="26"/>
    </location>
</feature>
<dbReference type="RefSeq" id="WP_266149815.1">
    <property type="nucleotide sequence ID" value="NZ_CP064028.1"/>
</dbReference>
<proteinExistence type="predicted"/>
<evidence type="ECO:0000259" key="2">
    <source>
        <dbReference type="Pfam" id="PF03544"/>
    </source>
</evidence>
<comment type="caution">
    <text evidence="3">The sequence shown here is derived from an EMBL/GenBank/DDBJ whole genome shotgun (WGS) entry which is preliminary data.</text>
</comment>
<dbReference type="Pfam" id="PF03544">
    <property type="entry name" value="TonB_C"/>
    <property type="match status" value="1"/>
</dbReference>
<name>A0ABV9BXR5_9GAMM</name>
<feature type="chain" id="PRO_5046399076" evidence="1">
    <location>
        <begin position="27"/>
        <end position="149"/>
    </location>
</feature>
<keyword evidence="1" id="KW-0732">Signal</keyword>
<gene>
    <name evidence="3" type="ORF">ACFO5W_01360</name>
</gene>
<evidence type="ECO:0000313" key="4">
    <source>
        <dbReference type="Proteomes" id="UP001595961"/>
    </source>
</evidence>
<protein>
    <submittedName>
        <fullName evidence="3">Energy transducer TonB</fullName>
    </submittedName>
</protein>
<dbReference type="EMBL" id="JBHSGA010000003">
    <property type="protein sequence ID" value="MFC4525270.1"/>
    <property type="molecule type" value="Genomic_DNA"/>
</dbReference>
<dbReference type="Gene3D" id="3.30.1150.10">
    <property type="match status" value="1"/>
</dbReference>
<evidence type="ECO:0000313" key="3">
    <source>
        <dbReference type="EMBL" id="MFC4525270.1"/>
    </source>
</evidence>
<dbReference type="SUPFAM" id="SSF74653">
    <property type="entry name" value="TolA/TonB C-terminal domain"/>
    <property type="match status" value="1"/>
</dbReference>
<organism evidence="3 4">
    <name type="scientific">Dyella halodurans</name>
    <dbReference type="NCBI Taxonomy" id="1920171"/>
    <lineage>
        <taxon>Bacteria</taxon>
        <taxon>Pseudomonadati</taxon>
        <taxon>Pseudomonadota</taxon>
        <taxon>Gammaproteobacteria</taxon>
        <taxon>Lysobacterales</taxon>
        <taxon>Rhodanobacteraceae</taxon>
        <taxon>Dyella</taxon>
    </lineage>
</organism>
<keyword evidence="4" id="KW-1185">Reference proteome</keyword>